<protein>
    <submittedName>
        <fullName evidence="2">Crotonobetainyl-CoA:carnitine CoA-transferase CaiB</fullName>
    </submittedName>
</protein>
<gene>
    <name evidence="2" type="ORF">SAMN06297144_1488</name>
</gene>
<dbReference type="SUPFAM" id="SSF89796">
    <property type="entry name" value="CoA-transferase family III (CaiB/BaiF)"/>
    <property type="match status" value="1"/>
</dbReference>
<sequence>MLDLIKGVRVLDMTTVVLGPYATQILGDLGADVTKVEPLTGDVFRAVRPGHSADMGAGFLNLNRNKRSLAVDLRHPEGQAIIDRLVADADVLVHNMRLSSAERLGIGWDRLRAINPRLVYCFTAGYGEGGRDENEPAYDDIVQARSGIARLNAGADGAPRFLQTIIADKVGGLHLALATLGGLLSRARTGEGVKVEAPMFESLVSFLLVEQLAGRSFAPPLGGTGYDRLSSPFRKPHRTADGFISLLPYTTAHWVAFLRLIGRDDLTGDPRVVDPVVRSRSIDTLYAIIADAMPARATADWLQLLRDAGIPSGPVNALEDLFDDPHLADVGLFRAATHETEGELMTVRSPFRTHGGGDTADRLPARLGGDTRAVLRAAGYDDVAIDALIAGGVIAEPAAPPPAGQVA</sequence>
<keyword evidence="3" id="KW-1185">Reference proteome</keyword>
<organism evidence="2 3">
    <name type="scientific">Sphingomonas guangdongensis</name>
    <dbReference type="NCBI Taxonomy" id="1141890"/>
    <lineage>
        <taxon>Bacteria</taxon>
        <taxon>Pseudomonadati</taxon>
        <taxon>Pseudomonadota</taxon>
        <taxon>Alphaproteobacteria</taxon>
        <taxon>Sphingomonadales</taxon>
        <taxon>Sphingomonadaceae</taxon>
        <taxon>Sphingomonas</taxon>
    </lineage>
</organism>
<dbReference type="EMBL" id="OBMI01000002">
    <property type="protein sequence ID" value="SOB86383.1"/>
    <property type="molecule type" value="Genomic_DNA"/>
</dbReference>
<dbReference type="GO" id="GO:0008410">
    <property type="term" value="F:CoA-transferase activity"/>
    <property type="evidence" value="ECO:0007669"/>
    <property type="project" value="TreeGrafter"/>
</dbReference>
<dbReference type="InterPro" id="IPR003673">
    <property type="entry name" value="CoA-Trfase_fam_III"/>
</dbReference>
<dbReference type="PANTHER" id="PTHR48207">
    <property type="entry name" value="SUCCINATE--HYDROXYMETHYLGLUTARATE COA-TRANSFERASE"/>
    <property type="match status" value="1"/>
</dbReference>
<dbReference type="InterPro" id="IPR050483">
    <property type="entry name" value="CoA-transferase_III_domain"/>
</dbReference>
<dbReference type="InterPro" id="IPR044855">
    <property type="entry name" value="CoA-Trfase_III_dom3_sf"/>
</dbReference>
<proteinExistence type="predicted"/>
<reference evidence="2 3" key="1">
    <citation type="submission" date="2017-07" db="EMBL/GenBank/DDBJ databases">
        <authorList>
            <person name="Sun Z.S."/>
            <person name="Albrecht U."/>
            <person name="Echele G."/>
            <person name="Lee C.C."/>
        </authorList>
    </citation>
    <scope>NUCLEOTIDE SEQUENCE [LARGE SCALE GENOMIC DNA]</scope>
    <source>
        <strain evidence="2 3">CGMCC 1.12672</strain>
    </source>
</reference>
<dbReference type="Gene3D" id="3.40.50.10540">
    <property type="entry name" value="Crotonobetainyl-coa:carnitine coa-transferase, domain 1"/>
    <property type="match status" value="1"/>
</dbReference>
<dbReference type="InterPro" id="IPR023606">
    <property type="entry name" value="CoA-Trfase_III_dom_1_sf"/>
</dbReference>
<dbReference type="OrthoDB" id="5720311at2"/>
<keyword evidence="1 2" id="KW-0808">Transferase</keyword>
<dbReference type="Proteomes" id="UP000219494">
    <property type="component" value="Unassembled WGS sequence"/>
</dbReference>
<evidence type="ECO:0000313" key="2">
    <source>
        <dbReference type="EMBL" id="SOB86383.1"/>
    </source>
</evidence>
<name>A0A285QWT3_9SPHN</name>
<dbReference type="Pfam" id="PF02515">
    <property type="entry name" value="CoA_transf_3"/>
    <property type="match status" value="1"/>
</dbReference>
<dbReference type="AlphaFoldDB" id="A0A285QWT3"/>
<dbReference type="RefSeq" id="WP_097063418.1">
    <property type="nucleotide sequence ID" value="NZ_OBMI01000002.1"/>
</dbReference>
<dbReference type="Gene3D" id="3.30.1540.10">
    <property type="entry name" value="formyl-coa transferase, domain 3"/>
    <property type="match status" value="1"/>
</dbReference>
<accession>A0A285QWT3</accession>
<dbReference type="PANTHER" id="PTHR48207:SF4">
    <property type="entry name" value="BLL6097 PROTEIN"/>
    <property type="match status" value="1"/>
</dbReference>
<evidence type="ECO:0000313" key="3">
    <source>
        <dbReference type="Proteomes" id="UP000219494"/>
    </source>
</evidence>
<evidence type="ECO:0000256" key="1">
    <source>
        <dbReference type="ARBA" id="ARBA00022679"/>
    </source>
</evidence>